<sequence>MTLPAFVCFSSSFSLLVCISSSLACSNIAATDWETVFVNVFTLTAISPNEEVVDLTLFIIEFLEFTECIGFKLSYLLYSSTLIDLRSFSCCARSFASESKDDVSVISEPSVEYANESFERLASVGFAII</sequence>
<organism evidence="2 3">
    <name type="scientific">Candida boidinii</name>
    <name type="common">Yeast</name>
    <dbReference type="NCBI Taxonomy" id="5477"/>
    <lineage>
        <taxon>Eukaryota</taxon>
        <taxon>Fungi</taxon>
        <taxon>Dikarya</taxon>
        <taxon>Ascomycota</taxon>
        <taxon>Saccharomycotina</taxon>
        <taxon>Pichiomycetes</taxon>
        <taxon>Pichiales</taxon>
        <taxon>Pichiaceae</taxon>
        <taxon>Ogataea</taxon>
        <taxon>Ogataea/Candida clade</taxon>
    </lineage>
</organism>
<keyword evidence="1" id="KW-0732">Signal</keyword>
<comment type="caution">
    <text evidence="2">The sequence shown here is derived from an EMBL/GenBank/DDBJ whole genome shotgun (WGS) entry which is preliminary data.</text>
</comment>
<dbReference type="AlphaFoldDB" id="A0A9W6T0C9"/>
<proteinExistence type="predicted"/>
<feature type="signal peptide" evidence="1">
    <location>
        <begin position="1"/>
        <end position="24"/>
    </location>
</feature>
<accession>A0A9W6T0C9</accession>
<protein>
    <submittedName>
        <fullName evidence="2">Unnamed protein product</fullName>
    </submittedName>
</protein>
<dbReference type="Proteomes" id="UP001165120">
    <property type="component" value="Unassembled WGS sequence"/>
</dbReference>
<feature type="chain" id="PRO_5040833235" evidence="1">
    <location>
        <begin position="25"/>
        <end position="129"/>
    </location>
</feature>
<evidence type="ECO:0000256" key="1">
    <source>
        <dbReference type="SAM" id="SignalP"/>
    </source>
</evidence>
<evidence type="ECO:0000313" key="3">
    <source>
        <dbReference type="Proteomes" id="UP001165120"/>
    </source>
</evidence>
<dbReference type="EMBL" id="BSXN01000417">
    <property type="protein sequence ID" value="GME68446.1"/>
    <property type="molecule type" value="Genomic_DNA"/>
</dbReference>
<keyword evidence="3" id="KW-1185">Reference proteome</keyword>
<gene>
    <name evidence="2" type="ORF">Cboi02_000166300</name>
</gene>
<name>A0A9W6T0C9_CANBO</name>
<reference evidence="2" key="1">
    <citation type="submission" date="2023-04" db="EMBL/GenBank/DDBJ databases">
        <title>Candida boidinii NBRC 10035.</title>
        <authorList>
            <person name="Ichikawa N."/>
            <person name="Sato H."/>
            <person name="Tonouchi N."/>
        </authorList>
    </citation>
    <scope>NUCLEOTIDE SEQUENCE</scope>
    <source>
        <strain evidence="2">NBRC 10035</strain>
    </source>
</reference>
<evidence type="ECO:0000313" key="2">
    <source>
        <dbReference type="EMBL" id="GME68446.1"/>
    </source>
</evidence>